<reference evidence="2 3" key="1">
    <citation type="submission" date="2015-01" db="EMBL/GenBank/DDBJ databases">
        <title>Evolution of Trichinella species and genotypes.</title>
        <authorList>
            <person name="Korhonen P.K."/>
            <person name="Edoardo P."/>
            <person name="Giuseppe L.R."/>
            <person name="Gasser R.B."/>
        </authorList>
    </citation>
    <scope>NUCLEOTIDE SEQUENCE [LARGE SCALE GENOMIC DNA]</scope>
    <source>
        <strain evidence="2">ISS120</strain>
    </source>
</reference>
<dbReference type="Proteomes" id="UP000054653">
    <property type="component" value="Unassembled WGS sequence"/>
</dbReference>
<comment type="caution">
    <text evidence="2">The sequence shown here is derived from an EMBL/GenBank/DDBJ whole genome shotgun (WGS) entry which is preliminary data.</text>
</comment>
<dbReference type="Pfam" id="PF03564">
    <property type="entry name" value="DUF1759"/>
    <property type="match status" value="1"/>
</dbReference>
<feature type="region of interest" description="Disordered" evidence="1">
    <location>
        <begin position="139"/>
        <end position="164"/>
    </location>
</feature>
<evidence type="ECO:0000313" key="3">
    <source>
        <dbReference type="Proteomes" id="UP000054653"/>
    </source>
</evidence>
<feature type="compositionally biased region" description="Polar residues" evidence="1">
    <location>
        <begin position="57"/>
        <end position="76"/>
    </location>
</feature>
<dbReference type="OMA" id="LERTMQP"/>
<dbReference type="AlphaFoldDB" id="A0A0V1CSW6"/>
<sequence length="304" mass="34651">MESQLSGKKASVMLYTCHNCGGQLWKRRQSEMFEQKNFTIFFWSSEPEPNQRPMDTPSDQTSIQNDSTSSLTSQKRQVVTYDSERMALSYWMDRLQKLCARATNMEAIREATRALERTMQPFFDSRQLRLDADELLATAETPSSTETTQPPANNNKPNTTRSIPKLPMFDGDILQFKAFWDQFNAIVHRREDLEDVTKFVHFRSCLAGAALNAINGVETAAENYLAVVITNEVGKGKEGLLAMHNKLNGPLLELKAIGKNLDTAVSGFRMALPQLVSQLPKDIQSRWKDQRVGSWRKNRPRRPF</sequence>
<feature type="compositionally biased region" description="Polar residues" evidence="1">
    <location>
        <begin position="153"/>
        <end position="162"/>
    </location>
</feature>
<dbReference type="STRING" id="45882.A0A0V1CSW6"/>
<dbReference type="InterPro" id="IPR005312">
    <property type="entry name" value="DUF1759"/>
</dbReference>
<dbReference type="EMBL" id="JYDI01000105">
    <property type="protein sequence ID" value="KRY52388.1"/>
    <property type="molecule type" value="Genomic_DNA"/>
</dbReference>
<feature type="region of interest" description="Disordered" evidence="1">
    <location>
        <begin position="45"/>
        <end position="76"/>
    </location>
</feature>
<feature type="compositionally biased region" description="Low complexity" evidence="1">
    <location>
        <begin position="139"/>
        <end position="152"/>
    </location>
</feature>
<accession>A0A0V1CSW6</accession>
<evidence type="ECO:0000313" key="2">
    <source>
        <dbReference type="EMBL" id="KRY52388.1"/>
    </source>
</evidence>
<proteinExistence type="predicted"/>
<protein>
    <submittedName>
        <fullName evidence="2">Uncharacterized protein</fullName>
    </submittedName>
</protein>
<organism evidence="2 3">
    <name type="scientific">Trichinella britovi</name>
    <name type="common">Parasitic roundworm</name>
    <dbReference type="NCBI Taxonomy" id="45882"/>
    <lineage>
        <taxon>Eukaryota</taxon>
        <taxon>Metazoa</taxon>
        <taxon>Ecdysozoa</taxon>
        <taxon>Nematoda</taxon>
        <taxon>Enoplea</taxon>
        <taxon>Dorylaimia</taxon>
        <taxon>Trichinellida</taxon>
        <taxon>Trichinellidae</taxon>
        <taxon>Trichinella</taxon>
    </lineage>
</organism>
<gene>
    <name evidence="2" type="ORF">T03_6062</name>
</gene>
<dbReference type="OrthoDB" id="5864015at2759"/>
<evidence type="ECO:0000256" key="1">
    <source>
        <dbReference type="SAM" id="MobiDB-lite"/>
    </source>
</evidence>
<keyword evidence="3" id="KW-1185">Reference proteome</keyword>
<name>A0A0V1CSW6_TRIBR</name>